<evidence type="ECO:0000256" key="4">
    <source>
        <dbReference type="ARBA" id="ARBA00022692"/>
    </source>
</evidence>
<evidence type="ECO:0000256" key="2">
    <source>
        <dbReference type="ARBA" id="ARBA00005808"/>
    </source>
</evidence>
<organism evidence="8 9">
    <name type="scientific">Effrenium voratum</name>
    <dbReference type="NCBI Taxonomy" id="2562239"/>
    <lineage>
        <taxon>Eukaryota</taxon>
        <taxon>Sar</taxon>
        <taxon>Alveolata</taxon>
        <taxon>Dinophyceae</taxon>
        <taxon>Suessiales</taxon>
        <taxon>Symbiodiniaceae</taxon>
        <taxon>Effrenium</taxon>
    </lineage>
</organism>
<dbReference type="GO" id="GO:0044341">
    <property type="term" value="P:sodium-dependent phosphate transport"/>
    <property type="evidence" value="ECO:0007669"/>
    <property type="project" value="InterPro"/>
</dbReference>
<sequence>MAALTVGANLGVALATTLGADSDEALQIALVQLLFNVLGLAIWFPVPAMWRILLRAPQGLGFYAAFWRAWPPLYIVSAFLLLPGALLGICLLFNVSIAAGAVVAVLAALLVVAFLVWWNRGGCYKVVSQEQRQERHADLLAQAGIGICSPVSSASIEPRDDRSEDSCSIYSYRGSLDPLPGQRLGKSYKARCCLSFL</sequence>
<evidence type="ECO:0000256" key="7">
    <source>
        <dbReference type="SAM" id="Phobius"/>
    </source>
</evidence>
<evidence type="ECO:0000256" key="3">
    <source>
        <dbReference type="ARBA" id="ARBA00022475"/>
    </source>
</evidence>
<dbReference type="GO" id="GO:0005436">
    <property type="term" value="F:sodium:phosphate symporter activity"/>
    <property type="evidence" value="ECO:0007669"/>
    <property type="project" value="InterPro"/>
</dbReference>
<dbReference type="PANTHER" id="PTHR10010">
    <property type="entry name" value="SOLUTE CARRIER FAMILY 34 SODIUM PHOSPHATE , MEMBER 2-RELATED"/>
    <property type="match status" value="1"/>
</dbReference>
<dbReference type="Proteomes" id="UP001178507">
    <property type="component" value="Unassembled WGS sequence"/>
</dbReference>
<comment type="similarity">
    <text evidence="2">Belongs to the SLC34A transporter family.</text>
</comment>
<accession>A0AA36N2R5</accession>
<gene>
    <name evidence="8" type="ORF">EVOR1521_LOCUS20652</name>
</gene>
<feature type="transmembrane region" description="Helical" evidence="7">
    <location>
        <begin position="29"/>
        <end position="53"/>
    </location>
</feature>
<evidence type="ECO:0000313" key="8">
    <source>
        <dbReference type="EMBL" id="CAJ1396410.1"/>
    </source>
</evidence>
<comment type="caution">
    <text evidence="8">The sequence shown here is derived from an EMBL/GenBank/DDBJ whole genome shotgun (WGS) entry which is preliminary data.</text>
</comment>
<keyword evidence="9" id="KW-1185">Reference proteome</keyword>
<keyword evidence="4 7" id="KW-0812">Transmembrane</keyword>
<evidence type="ECO:0000256" key="1">
    <source>
        <dbReference type="ARBA" id="ARBA00004651"/>
    </source>
</evidence>
<feature type="transmembrane region" description="Helical" evidence="7">
    <location>
        <begin position="101"/>
        <end position="118"/>
    </location>
</feature>
<feature type="transmembrane region" description="Helical" evidence="7">
    <location>
        <begin position="73"/>
        <end position="95"/>
    </location>
</feature>
<evidence type="ECO:0000256" key="5">
    <source>
        <dbReference type="ARBA" id="ARBA00022989"/>
    </source>
</evidence>
<keyword evidence="6 7" id="KW-0472">Membrane</keyword>
<name>A0AA36N2R5_9DINO</name>
<keyword evidence="3" id="KW-1003">Cell membrane</keyword>
<dbReference type="GO" id="GO:0005886">
    <property type="term" value="C:plasma membrane"/>
    <property type="evidence" value="ECO:0007669"/>
    <property type="project" value="UniProtKB-SubCell"/>
</dbReference>
<comment type="subcellular location">
    <subcellularLocation>
        <location evidence="1">Cell membrane</location>
        <topology evidence="1">Multi-pass membrane protein</topology>
    </subcellularLocation>
</comment>
<reference evidence="8" key="1">
    <citation type="submission" date="2023-08" db="EMBL/GenBank/DDBJ databases">
        <authorList>
            <person name="Chen Y."/>
            <person name="Shah S."/>
            <person name="Dougan E. K."/>
            <person name="Thang M."/>
            <person name="Chan C."/>
        </authorList>
    </citation>
    <scope>NUCLEOTIDE SEQUENCE</scope>
</reference>
<dbReference type="AlphaFoldDB" id="A0AA36N2R5"/>
<protein>
    <submittedName>
        <fullName evidence="8">Uncharacterized protein</fullName>
    </submittedName>
</protein>
<evidence type="ECO:0000313" key="9">
    <source>
        <dbReference type="Proteomes" id="UP001178507"/>
    </source>
</evidence>
<proteinExistence type="inferred from homology"/>
<dbReference type="InterPro" id="IPR003841">
    <property type="entry name" value="Na/Pi_transpt"/>
</dbReference>
<evidence type="ECO:0000256" key="6">
    <source>
        <dbReference type="ARBA" id="ARBA00023136"/>
    </source>
</evidence>
<dbReference type="PANTHER" id="PTHR10010:SF46">
    <property type="entry name" value="SODIUM-DEPENDENT PHOSPHATE TRANSPORT PROTEIN 2B"/>
    <property type="match status" value="1"/>
</dbReference>
<dbReference type="EMBL" id="CAUJNA010003230">
    <property type="protein sequence ID" value="CAJ1396410.1"/>
    <property type="molecule type" value="Genomic_DNA"/>
</dbReference>
<keyword evidence="5 7" id="KW-1133">Transmembrane helix</keyword>